<organism evidence="17 18">
    <name type="scientific">Pandoraea terrae</name>
    <dbReference type="NCBI Taxonomy" id="1537710"/>
    <lineage>
        <taxon>Bacteria</taxon>
        <taxon>Pseudomonadati</taxon>
        <taxon>Pseudomonadota</taxon>
        <taxon>Betaproteobacteria</taxon>
        <taxon>Burkholderiales</taxon>
        <taxon>Burkholderiaceae</taxon>
        <taxon>Pandoraea</taxon>
    </lineage>
</organism>
<dbReference type="InterPro" id="IPR017871">
    <property type="entry name" value="ABC_transporter-like_CS"/>
</dbReference>
<dbReference type="OrthoDB" id="9802772at2"/>
<accession>A0A5E4XK82</accession>
<dbReference type="GO" id="GO:0016887">
    <property type="term" value="F:ATP hydrolysis activity"/>
    <property type="evidence" value="ECO:0007669"/>
    <property type="project" value="InterPro"/>
</dbReference>
<dbReference type="Pfam" id="PF00005">
    <property type="entry name" value="ABC_tran"/>
    <property type="match status" value="1"/>
</dbReference>
<dbReference type="InterPro" id="IPR003593">
    <property type="entry name" value="AAA+_ATPase"/>
</dbReference>
<dbReference type="GO" id="GO:0005886">
    <property type="term" value="C:plasma membrane"/>
    <property type="evidence" value="ECO:0007669"/>
    <property type="project" value="UniProtKB-SubCell"/>
</dbReference>
<dbReference type="PROSITE" id="PS50893">
    <property type="entry name" value="ABC_TRANSPORTER_2"/>
    <property type="match status" value="1"/>
</dbReference>
<evidence type="ECO:0000256" key="4">
    <source>
        <dbReference type="ARBA" id="ARBA00022448"/>
    </source>
</evidence>
<evidence type="ECO:0000256" key="13">
    <source>
        <dbReference type="ARBA" id="ARBA00039050"/>
    </source>
</evidence>
<feature type="domain" description="ABC transporter" evidence="16">
    <location>
        <begin position="4"/>
        <end position="241"/>
    </location>
</feature>
<dbReference type="AlphaFoldDB" id="A0A5E4XK82"/>
<evidence type="ECO:0000256" key="10">
    <source>
        <dbReference type="ARBA" id="ARBA00023136"/>
    </source>
</evidence>
<keyword evidence="5" id="KW-1003">Cell membrane</keyword>
<dbReference type="PROSITE" id="PS00211">
    <property type="entry name" value="ABC_TRANSPORTER_1"/>
    <property type="match status" value="1"/>
</dbReference>
<evidence type="ECO:0000256" key="8">
    <source>
        <dbReference type="ARBA" id="ARBA00022840"/>
    </source>
</evidence>
<keyword evidence="10" id="KW-0472">Membrane</keyword>
<dbReference type="SUPFAM" id="SSF52540">
    <property type="entry name" value="P-loop containing nucleoside triphosphate hydrolases"/>
    <property type="match status" value="1"/>
</dbReference>
<dbReference type="GO" id="GO:0005524">
    <property type="term" value="F:ATP binding"/>
    <property type="evidence" value="ECO:0007669"/>
    <property type="project" value="UniProtKB-KW"/>
</dbReference>
<evidence type="ECO:0000256" key="11">
    <source>
        <dbReference type="ARBA" id="ARBA00037530"/>
    </source>
</evidence>
<gene>
    <name evidence="17" type="ORF">PTE30175_03833</name>
</gene>
<evidence type="ECO:0000256" key="1">
    <source>
        <dbReference type="ARBA" id="ARBA00004170"/>
    </source>
</evidence>
<comment type="function">
    <text evidence="11">Part of the ABC transporter complex GsiABCD involved in glutathione import. Responsible for energy coupling to the transport system.</text>
</comment>
<dbReference type="CDD" id="cd03257">
    <property type="entry name" value="ABC_NikE_OppD_transporters"/>
    <property type="match status" value="1"/>
</dbReference>
<dbReference type="Proteomes" id="UP000414233">
    <property type="component" value="Unassembled WGS sequence"/>
</dbReference>
<keyword evidence="9" id="KW-1278">Translocase</keyword>
<evidence type="ECO:0000256" key="15">
    <source>
        <dbReference type="ARBA" id="ARBA00047640"/>
    </source>
</evidence>
<comment type="subcellular location">
    <subcellularLocation>
        <location evidence="2">Cell inner membrane</location>
    </subcellularLocation>
    <subcellularLocation>
        <location evidence="1">Membrane</location>
        <topology evidence="1">Peripheral membrane protein</topology>
    </subcellularLocation>
</comment>
<comment type="similarity">
    <text evidence="12">Belongs to the ABC transporter superfamily. Glutathione importer (TC 3.A.1.5.11) family.</text>
</comment>
<proteinExistence type="inferred from homology"/>
<evidence type="ECO:0000259" key="16">
    <source>
        <dbReference type="PROSITE" id="PS50893"/>
    </source>
</evidence>
<evidence type="ECO:0000256" key="14">
    <source>
        <dbReference type="ARBA" id="ARBA00041187"/>
    </source>
</evidence>
<evidence type="ECO:0000256" key="5">
    <source>
        <dbReference type="ARBA" id="ARBA00022475"/>
    </source>
</evidence>
<dbReference type="InterPro" id="IPR027417">
    <property type="entry name" value="P-loop_NTPase"/>
</dbReference>
<keyword evidence="18" id="KW-1185">Reference proteome</keyword>
<evidence type="ECO:0000313" key="18">
    <source>
        <dbReference type="Proteomes" id="UP000414233"/>
    </source>
</evidence>
<evidence type="ECO:0000256" key="7">
    <source>
        <dbReference type="ARBA" id="ARBA00022741"/>
    </source>
</evidence>
<evidence type="ECO:0000256" key="9">
    <source>
        <dbReference type="ARBA" id="ARBA00022967"/>
    </source>
</evidence>
<dbReference type="InterPro" id="IPR003439">
    <property type="entry name" value="ABC_transporter-like_ATP-bd"/>
</dbReference>
<dbReference type="InterPro" id="IPR050319">
    <property type="entry name" value="ABC_transp_ATP-bind"/>
</dbReference>
<dbReference type="SMART" id="SM00382">
    <property type="entry name" value="AAA"/>
    <property type="match status" value="1"/>
</dbReference>
<keyword evidence="4" id="KW-0813">Transport</keyword>
<name>A0A5E4XK82_9BURK</name>
<comment type="subunit">
    <text evidence="3">The complex is composed of two ATP-binding proteins (GsiA), two transmembrane proteins (GsiC and GsiD) and a solute-binding protein (GsiB).</text>
</comment>
<dbReference type="PANTHER" id="PTHR43776">
    <property type="entry name" value="TRANSPORT ATP-BINDING PROTEIN"/>
    <property type="match status" value="1"/>
</dbReference>
<keyword evidence="7" id="KW-0547">Nucleotide-binding</keyword>
<evidence type="ECO:0000313" key="17">
    <source>
        <dbReference type="EMBL" id="VVE36600.1"/>
    </source>
</evidence>
<dbReference type="EC" id="7.4.2.10" evidence="13"/>
<reference evidence="17 18" key="1">
    <citation type="submission" date="2019-08" db="EMBL/GenBank/DDBJ databases">
        <authorList>
            <person name="Peeters C."/>
        </authorList>
    </citation>
    <scope>NUCLEOTIDE SEQUENCE [LARGE SCALE GENOMIC DNA]</scope>
    <source>
        <strain evidence="17 18">LMG 30175</strain>
    </source>
</reference>
<evidence type="ECO:0000256" key="12">
    <source>
        <dbReference type="ARBA" id="ARBA00038416"/>
    </source>
</evidence>
<dbReference type="EMBL" id="CABPRZ010000018">
    <property type="protein sequence ID" value="VVE36600.1"/>
    <property type="molecule type" value="Genomic_DNA"/>
</dbReference>
<dbReference type="GO" id="GO:0055085">
    <property type="term" value="P:transmembrane transport"/>
    <property type="evidence" value="ECO:0007669"/>
    <property type="project" value="UniProtKB-ARBA"/>
</dbReference>
<evidence type="ECO:0000256" key="3">
    <source>
        <dbReference type="ARBA" id="ARBA00011469"/>
    </source>
</evidence>
<evidence type="ECO:0000256" key="2">
    <source>
        <dbReference type="ARBA" id="ARBA00004533"/>
    </source>
</evidence>
<keyword evidence="8 17" id="KW-0067">ATP-binding</keyword>
<protein>
    <recommendedName>
        <fullName evidence="14">Glutathione import ATP-binding protein GsiA</fullName>
        <ecNumber evidence="13">7.4.2.10</ecNumber>
    </recommendedName>
</protein>
<comment type="catalytic activity">
    <reaction evidence="15">
        <text>glutathione(out) + ATP + H2O = glutathione(in) + ADP + phosphate + H(+)</text>
        <dbReference type="Rhea" id="RHEA:29791"/>
        <dbReference type="ChEBI" id="CHEBI:15377"/>
        <dbReference type="ChEBI" id="CHEBI:15378"/>
        <dbReference type="ChEBI" id="CHEBI:30616"/>
        <dbReference type="ChEBI" id="CHEBI:43474"/>
        <dbReference type="ChEBI" id="CHEBI:57925"/>
        <dbReference type="ChEBI" id="CHEBI:456216"/>
        <dbReference type="EC" id="7.4.2.10"/>
    </reaction>
</comment>
<evidence type="ECO:0000256" key="6">
    <source>
        <dbReference type="ARBA" id="ARBA00022519"/>
    </source>
</evidence>
<keyword evidence="6" id="KW-0997">Cell inner membrane</keyword>
<sequence>MIMINVAGLGLTFGAGEQAHQALRDIHFAVEKGEAFGLVGESGCGKSTILRCLAGLYEHWHGTIEIDGAAVGPKLDRARCRRVQMVFQDPYGSLHPRHTIETVLAEPLKIHRLGDVDDRVDQALASVGLDTSFRQRFPHQLSGGQRQRVAIARSLMLEPQVLLLDEPTAALDVSVQAEILNLLADLRRTRGLTYVLVTHDLGVVVHLCDRLAVMRQGEIVDTLPAQRLLDGAARHPYTTTLVQASLQHC</sequence>
<dbReference type="PANTHER" id="PTHR43776:SF15">
    <property type="entry name" value="GLUTATHIONE IMPORT ATP-BINDING PROTEIN GSIA"/>
    <property type="match status" value="1"/>
</dbReference>
<dbReference type="Gene3D" id="3.40.50.300">
    <property type="entry name" value="P-loop containing nucleotide triphosphate hydrolases"/>
    <property type="match status" value="1"/>
</dbReference>